<dbReference type="InterPro" id="IPR014548">
    <property type="entry name" value="Ac_Trasf"/>
</dbReference>
<evidence type="ECO:0000313" key="10">
    <source>
        <dbReference type="Proteomes" id="UP001561046"/>
    </source>
</evidence>
<evidence type="ECO:0000256" key="1">
    <source>
        <dbReference type="ARBA" id="ARBA00004533"/>
    </source>
</evidence>
<dbReference type="PANTHER" id="PTHR30606">
    <property type="entry name" value="LIPID A BIOSYNTHESIS LAUROYL ACYLTRANSFERASE"/>
    <property type="match status" value="1"/>
</dbReference>
<organism evidence="9 10">
    <name type="scientific">Comamonas guangdongensis</name>
    <dbReference type="NCBI Taxonomy" id="510515"/>
    <lineage>
        <taxon>Bacteria</taxon>
        <taxon>Pseudomonadati</taxon>
        <taxon>Pseudomonadota</taxon>
        <taxon>Betaproteobacteria</taxon>
        <taxon>Burkholderiales</taxon>
        <taxon>Comamonadaceae</taxon>
        <taxon>Comamonas</taxon>
    </lineage>
</organism>
<evidence type="ECO:0000256" key="7">
    <source>
        <dbReference type="SAM" id="MobiDB-lite"/>
    </source>
</evidence>
<keyword evidence="8" id="KW-0812">Transmembrane</keyword>
<sequence>MSAARSRNGRGTPSSSRNASTHWAQIGESTFVAGVWLLYHLYRILGRWPFLLCLYPVVMYYWLSRPLARHASLQYLQRLQRAHGLWPRMPGWRQSQKHFRMFAQVILDKLLALTGSYGAERVRLEGHQPLVELLERGQGAVIVTAHIGCIELCQELAKQRPNLRLNILVHTRHAEQFNRLLQRLAPNSGVCLLQVSDFSAATAMLLAERVARGEFIAIAGDRVPVHDSKTTQAQFLGHKALFPCGPYVLAALLKCPLYFMGCVHEGLGYAVKFVLIATQVELPRARRNEALVHYAQQYAMQLECLLCKAPYDWFNFFPFWEQGALAATASPSAP</sequence>
<evidence type="ECO:0000256" key="8">
    <source>
        <dbReference type="SAM" id="Phobius"/>
    </source>
</evidence>
<dbReference type="Pfam" id="PF03279">
    <property type="entry name" value="Lip_A_acyltrans"/>
    <property type="match status" value="1"/>
</dbReference>
<proteinExistence type="predicted"/>
<dbReference type="CDD" id="cd07984">
    <property type="entry name" value="LPLAT_LABLAT-like"/>
    <property type="match status" value="1"/>
</dbReference>
<keyword evidence="6 9" id="KW-0012">Acyltransferase</keyword>
<gene>
    <name evidence="9" type="ORF">AB6724_17650</name>
</gene>
<evidence type="ECO:0000256" key="6">
    <source>
        <dbReference type="ARBA" id="ARBA00023315"/>
    </source>
</evidence>
<dbReference type="Proteomes" id="UP001561046">
    <property type="component" value="Unassembled WGS sequence"/>
</dbReference>
<keyword evidence="3" id="KW-0997">Cell inner membrane</keyword>
<evidence type="ECO:0000256" key="4">
    <source>
        <dbReference type="ARBA" id="ARBA00022679"/>
    </source>
</evidence>
<comment type="caution">
    <text evidence="9">The sequence shown here is derived from an EMBL/GenBank/DDBJ whole genome shotgun (WGS) entry which is preliminary data.</text>
</comment>
<keyword evidence="4" id="KW-0808">Transferase</keyword>
<keyword evidence="8" id="KW-1133">Transmembrane helix</keyword>
<evidence type="ECO:0000256" key="2">
    <source>
        <dbReference type="ARBA" id="ARBA00022475"/>
    </source>
</evidence>
<dbReference type="PANTHER" id="PTHR30606:SF9">
    <property type="entry name" value="LIPID A BIOSYNTHESIS LAUROYLTRANSFERASE"/>
    <property type="match status" value="1"/>
</dbReference>
<keyword evidence="10" id="KW-1185">Reference proteome</keyword>
<dbReference type="GO" id="GO:0016746">
    <property type="term" value="F:acyltransferase activity"/>
    <property type="evidence" value="ECO:0007669"/>
    <property type="project" value="UniProtKB-KW"/>
</dbReference>
<evidence type="ECO:0000256" key="3">
    <source>
        <dbReference type="ARBA" id="ARBA00022519"/>
    </source>
</evidence>
<protein>
    <submittedName>
        <fullName evidence="9">Acyltransferase</fullName>
    </submittedName>
</protein>
<keyword evidence="2" id="KW-1003">Cell membrane</keyword>
<accession>A0ABV4A071</accession>
<name>A0ABV4A071_9BURK</name>
<dbReference type="EMBL" id="JBFYGN010000024">
    <property type="protein sequence ID" value="MEX8194661.1"/>
    <property type="molecule type" value="Genomic_DNA"/>
</dbReference>
<dbReference type="InterPro" id="IPR004960">
    <property type="entry name" value="LipA_acyltrans"/>
</dbReference>
<feature type="transmembrane region" description="Helical" evidence="8">
    <location>
        <begin position="45"/>
        <end position="63"/>
    </location>
</feature>
<comment type="subcellular location">
    <subcellularLocation>
        <location evidence="1">Cell inner membrane</location>
    </subcellularLocation>
</comment>
<dbReference type="RefSeq" id="WP_369339840.1">
    <property type="nucleotide sequence ID" value="NZ_JBFYGN010000024.1"/>
</dbReference>
<feature type="region of interest" description="Disordered" evidence="7">
    <location>
        <begin position="1"/>
        <end position="20"/>
    </location>
</feature>
<evidence type="ECO:0000256" key="5">
    <source>
        <dbReference type="ARBA" id="ARBA00023136"/>
    </source>
</evidence>
<keyword evidence="5 8" id="KW-0472">Membrane</keyword>
<dbReference type="PIRSF" id="PIRSF028561">
    <property type="entry name" value="Ac_Trasf"/>
    <property type="match status" value="1"/>
</dbReference>
<feature type="compositionally biased region" description="Polar residues" evidence="7">
    <location>
        <begin position="9"/>
        <end position="20"/>
    </location>
</feature>
<evidence type="ECO:0000313" key="9">
    <source>
        <dbReference type="EMBL" id="MEX8194661.1"/>
    </source>
</evidence>
<reference evidence="9 10" key="1">
    <citation type="journal article" date="2013" name="Int. J. Syst. Evol. Microbiol.">
        <title>Comamonas guangdongensis sp. nov., isolated from subterranean forest sediment, and emended description of the genus Comamonas.</title>
        <authorList>
            <person name="Zhang J."/>
            <person name="Wang Y."/>
            <person name="Zhou S."/>
            <person name="Wu C."/>
            <person name="He J."/>
            <person name="Li F."/>
        </authorList>
    </citation>
    <scope>NUCLEOTIDE SEQUENCE [LARGE SCALE GENOMIC DNA]</scope>
    <source>
        <strain evidence="9 10">CCTCC AB2011133</strain>
    </source>
</reference>